<keyword evidence="4" id="KW-0328">Glycosyltransferase</keyword>
<evidence type="ECO:0000256" key="4">
    <source>
        <dbReference type="ARBA" id="ARBA00022676"/>
    </source>
</evidence>
<dbReference type="PANTHER" id="PTHR32438">
    <property type="entry name" value="4-ALPHA-GLUCANOTRANSFERASE DPE1, CHLOROPLASTIC/AMYLOPLASTIC"/>
    <property type="match status" value="1"/>
</dbReference>
<dbReference type="NCBIfam" id="TIGR00217">
    <property type="entry name" value="malQ"/>
    <property type="match status" value="1"/>
</dbReference>
<evidence type="ECO:0000256" key="1">
    <source>
        <dbReference type="ARBA" id="ARBA00000439"/>
    </source>
</evidence>
<dbReference type="InterPro" id="IPR017853">
    <property type="entry name" value="GH"/>
</dbReference>
<sequence length="496" mass="57829">MMRRGSGILLHITSLPSPSGIGDLGPWAYRFADFLAETKQSFWQILPLNPTDPVYDNSPYHSISAFASNSLLISPELMARDGLLDRADIKPLPNCEKVDYDAAIAHKRTLFHLAYGRFKERGNNYEYEMFCSENSHWLDDFALFIALKSRFHGKAWSEWHSEIRDREPETLESLKEELCDRIGMEKFLQYIFIQQWNSLKNYCNQRCIHIIGDIPIYVDYDSVDLWTNPEIFKLDDEKKPYVVSGVPPDYFSETGQLWGNPVYRWDVLKERRYDWWVQRLEHNLKLFDYVRIDHFRGLVAYWEVPAGEETAIGGKWVEVPAMDFFNQLSRKSTCLPIIAEDLGIITPDVREIMQIFDFPGMRVLLFAFGSDMPTNPYIAHNVVRNCVLYTGTHDNNTVRGWFEREANPEDKRRLFQYLGREVPVEELHWELIRLAMMSVANLVIIPVQDILGLGEGARMNLPATSDGNWRWRLSPEQLTSSRARKFLEMTEIYGRA</sequence>
<proteinExistence type="inferred from homology"/>
<name>A0A7G9Y4P1_9EURY</name>
<evidence type="ECO:0000256" key="2">
    <source>
        <dbReference type="ARBA" id="ARBA00005684"/>
    </source>
</evidence>
<dbReference type="EC" id="2.4.1.25" evidence="3"/>
<dbReference type="Pfam" id="PF02446">
    <property type="entry name" value="Glyco_hydro_77"/>
    <property type="match status" value="1"/>
</dbReference>
<reference evidence="9" key="1">
    <citation type="submission" date="2020-06" db="EMBL/GenBank/DDBJ databases">
        <title>Unique genomic features of the anaerobic methanotrophic archaea.</title>
        <authorList>
            <person name="Chadwick G.L."/>
            <person name="Skennerton C.T."/>
            <person name="Laso-Perez R."/>
            <person name="Leu A.O."/>
            <person name="Speth D.R."/>
            <person name="Yu H."/>
            <person name="Morgan-Lang C."/>
            <person name="Hatzenpichler R."/>
            <person name="Goudeau D."/>
            <person name="Malmstrom R."/>
            <person name="Brazelton W.J."/>
            <person name="Woyke T."/>
            <person name="Hallam S.J."/>
            <person name="Tyson G.W."/>
            <person name="Wegener G."/>
            <person name="Boetius A."/>
            <person name="Orphan V."/>
        </authorList>
    </citation>
    <scope>NUCLEOTIDE SEQUENCE</scope>
</reference>
<organism evidence="9">
    <name type="scientific">Candidatus Methanogaster sp. ANME-2c ERB4</name>
    <dbReference type="NCBI Taxonomy" id="2759911"/>
    <lineage>
        <taxon>Archaea</taxon>
        <taxon>Methanobacteriati</taxon>
        <taxon>Methanobacteriota</taxon>
        <taxon>Stenosarchaea group</taxon>
        <taxon>Methanomicrobia</taxon>
        <taxon>Methanosarcinales</taxon>
        <taxon>ANME-2 cluster</taxon>
        <taxon>Candidatus Methanogasteraceae</taxon>
        <taxon>Candidatus Methanogaster</taxon>
    </lineage>
</organism>
<accession>A0A7G9Y4P1</accession>
<dbReference type="Gene3D" id="3.20.20.80">
    <property type="entry name" value="Glycosidases"/>
    <property type="match status" value="1"/>
</dbReference>
<protein>
    <recommendedName>
        <fullName evidence="3">4-alpha-glucanotransferase</fullName>
        <ecNumber evidence="3">2.4.1.25</ecNumber>
    </recommendedName>
    <alternativeName>
        <fullName evidence="7">Amylomaltase</fullName>
    </alternativeName>
    <alternativeName>
        <fullName evidence="8">Disproportionating enzyme</fullName>
    </alternativeName>
</protein>
<dbReference type="PANTHER" id="PTHR32438:SF5">
    <property type="entry name" value="4-ALPHA-GLUCANOTRANSFERASE DPE1, CHLOROPLASTIC_AMYLOPLASTIC"/>
    <property type="match status" value="1"/>
</dbReference>
<dbReference type="AlphaFoldDB" id="A0A7G9Y4P1"/>
<dbReference type="GO" id="GO:0005975">
    <property type="term" value="P:carbohydrate metabolic process"/>
    <property type="evidence" value="ECO:0007669"/>
    <property type="project" value="InterPro"/>
</dbReference>
<keyword evidence="5" id="KW-0808">Transferase</keyword>
<evidence type="ECO:0000256" key="7">
    <source>
        <dbReference type="ARBA" id="ARBA00031423"/>
    </source>
</evidence>
<keyword evidence="6" id="KW-0119">Carbohydrate metabolism</keyword>
<evidence type="ECO:0000313" key="9">
    <source>
        <dbReference type="EMBL" id="QNO42975.1"/>
    </source>
</evidence>
<evidence type="ECO:0000256" key="6">
    <source>
        <dbReference type="ARBA" id="ARBA00023277"/>
    </source>
</evidence>
<evidence type="ECO:0000256" key="3">
    <source>
        <dbReference type="ARBA" id="ARBA00012560"/>
    </source>
</evidence>
<evidence type="ECO:0000256" key="8">
    <source>
        <dbReference type="ARBA" id="ARBA00031501"/>
    </source>
</evidence>
<dbReference type="SUPFAM" id="SSF51445">
    <property type="entry name" value="(Trans)glycosidases"/>
    <property type="match status" value="1"/>
</dbReference>
<dbReference type="InterPro" id="IPR003385">
    <property type="entry name" value="Glyco_hydro_77"/>
</dbReference>
<comment type="catalytic activity">
    <reaction evidence="1">
        <text>Transfers a segment of a (1-&gt;4)-alpha-D-glucan to a new position in an acceptor, which may be glucose or a (1-&gt;4)-alpha-D-glucan.</text>
        <dbReference type="EC" id="2.4.1.25"/>
    </reaction>
</comment>
<dbReference type="NCBIfam" id="NF011080">
    <property type="entry name" value="PRK14508.1-3"/>
    <property type="match status" value="1"/>
</dbReference>
<gene>
    <name evidence="9" type="ORF">MNOMIAMN_00015</name>
</gene>
<evidence type="ECO:0000256" key="5">
    <source>
        <dbReference type="ARBA" id="ARBA00022679"/>
    </source>
</evidence>
<dbReference type="GO" id="GO:0004134">
    <property type="term" value="F:4-alpha-glucanotransferase activity"/>
    <property type="evidence" value="ECO:0007669"/>
    <property type="project" value="UniProtKB-EC"/>
</dbReference>
<comment type="similarity">
    <text evidence="2">Belongs to the disproportionating enzyme family.</text>
</comment>
<dbReference type="EMBL" id="MT630784">
    <property type="protein sequence ID" value="QNO42975.1"/>
    <property type="molecule type" value="Genomic_DNA"/>
</dbReference>